<name>L7JYK3_TRAHO</name>
<sequence>MLTIKIGAQVQHAQHPSKTYTIAGIKSPTQVLLKHEDEYMLSSVRQLHAVKVQEKDVRTMNDYERFVWERREDVEKQVIDEMMAK</sequence>
<dbReference type="InParanoid" id="L7JYK3"/>
<evidence type="ECO:0000313" key="2">
    <source>
        <dbReference type="Proteomes" id="UP000011185"/>
    </source>
</evidence>
<accession>L7JYK3</accession>
<evidence type="ECO:0000313" key="1">
    <source>
        <dbReference type="EMBL" id="ELQ76543.1"/>
    </source>
</evidence>
<dbReference type="HOGENOM" id="CLU_2514225_0_0_1"/>
<dbReference type="Proteomes" id="UP000011185">
    <property type="component" value="Unassembled WGS sequence"/>
</dbReference>
<keyword evidence="2" id="KW-1185">Reference proteome</keyword>
<reference evidence="1 2" key="1">
    <citation type="journal article" date="2012" name="PLoS Pathog.">
        <title>The genome of the obligate intracellular parasite Trachipleistophora hominis: new insights into microsporidian genome dynamics and reductive evolution.</title>
        <authorList>
            <person name="Heinz E."/>
            <person name="Williams T.A."/>
            <person name="Nakjang S."/>
            <person name="Noel C.J."/>
            <person name="Swan D.C."/>
            <person name="Goldberg A.V."/>
            <person name="Harris S.R."/>
            <person name="Weinmaier T."/>
            <person name="Markert S."/>
            <person name="Becher D."/>
            <person name="Bernhardt J."/>
            <person name="Dagan T."/>
            <person name="Hacker C."/>
            <person name="Lucocq J.M."/>
            <person name="Schweder T."/>
            <person name="Rattei T."/>
            <person name="Hall N."/>
            <person name="Hirt R.P."/>
            <person name="Embley T.M."/>
        </authorList>
    </citation>
    <scope>NUCLEOTIDE SEQUENCE [LARGE SCALE GENOMIC DNA]</scope>
</reference>
<dbReference type="EMBL" id="JH993839">
    <property type="protein sequence ID" value="ELQ76543.1"/>
    <property type="molecule type" value="Genomic_DNA"/>
</dbReference>
<gene>
    <name evidence="1" type="ORF">THOM_0471</name>
</gene>
<dbReference type="VEuPathDB" id="MicrosporidiaDB:THOM_0471"/>
<protein>
    <submittedName>
        <fullName evidence="1">Uncharacterized protein</fullName>
    </submittedName>
</protein>
<proteinExistence type="predicted"/>
<organism evidence="1 2">
    <name type="scientific">Trachipleistophora hominis</name>
    <name type="common">Microsporidian parasite</name>
    <dbReference type="NCBI Taxonomy" id="72359"/>
    <lineage>
        <taxon>Eukaryota</taxon>
        <taxon>Fungi</taxon>
        <taxon>Fungi incertae sedis</taxon>
        <taxon>Microsporidia</taxon>
        <taxon>Pleistophoridae</taxon>
        <taxon>Trachipleistophora</taxon>
    </lineage>
</organism>
<dbReference type="AlphaFoldDB" id="L7JYK3"/>